<sequence length="76" mass="8466">MEESKKNFIDILDMEEQIFNTMMEFIYTGKEVDLHGVADTVLAAADNYGLEHLKVTCESALCKDLSVENSAHTLPG</sequence>
<dbReference type="AlphaFoldDB" id="A0AAW0GY31"/>
<reference evidence="2 3" key="1">
    <citation type="journal article" date="2023" name="bioRxiv">
        <title>Conserved and derived expression patterns and positive selection on dental genes reveal complex evolutionary context of ever-growing rodent molars.</title>
        <authorList>
            <person name="Calamari Z.T."/>
            <person name="Song A."/>
            <person name="Cohen E."/>
            <person name="Akter M."/>
            <person name="Roy R.D."/>
            <person name="Hallikas O."/>
            <person name="Christensen M.M."/>
            <person name="Li P."/>
            <person name="Marangoni P."/>
            <person name="Jernvall J."/>
            <person name="Klein O.D."/>
        </authorList>
    </citation>
    <scope>NUCLEOTIDE SEQUENCE [LARGE SCALE GENOMIC DNA]</scope>
    <source>
        <strain evidence="2">V071</strain>
    </source>
</reference>
<evidence type="ECO:0000313" key="2">
    <source>
        <dbReference type="EMBL" id="KAK7795558.1"/>
    </source>
</evidence>
<dbReference type="Gene3D" id="3.30.710.10">
    <property type="entry name" value="Potassium Channel Kv1.1, Chain A"/>
    <property type="match status" value="1"/>
</dbReference>
<organism evidence="2 3">
    <name type="scientific">Myodes glareolus</name>
    <name type="common">Bank vole</name>
    <name type="synonym">Clethrionomys glareolus</name>
    <dbReference type="NCBI Taxonomy" id="447135"/>
    <lineage>
        <taxon>Eukaryota</taxon>
        <taxon>Metazoa</taxon>
        <taxon>Chordata</taxon>
        <taxon>Craniata</taxon>
        <taxon>Vertebrata</taxon>
        <taxon>Euteleostomi</taxon>
        <taxon>Mammalia</taxon>
        <taxon>Eutheria</taxon>
        <taxon>Euarchontoglires</taxon>
        <taxon>Glires</taxon>
        <taxon>Rodentia</taxon>
        <taxon>Myomorpha</taxon>
        <taxon>Muroidea</taxon>
        <taxon>Cricetidae</taxon>
        <taxon>Arvicolinae</taxon>
        <taxon>Myodes</taxon>
    </lineage>
</organism>
<accession>A0AAW0GY31</accession>
<gene>
    <name evidence="2" type="ORF">U0070_001934</name>
</gene>
<dbReference type="Pfam" id="PF00651">
    <property type="entry name" value="BTB"/>
    <property type="match status" value="1"/>
</dbReference>
<feature type="domain" description="BTB" evidence="1">
    <location>
        <begin position="2"/>
        <end position="64"/>
    </location>
</feature>
<keyword evidence="3" id="KW-1185">Reference proteome</keyword>
<dbReference type="Proteomes" id="UP001488838">
    <property type="component" value="Unassembled WGS sequence"/>
</dbReference>
<dbReference type="EMBL" id="JBBHLL010002121">
    <property type="protein sequence ID" value="KAK7795558.1"/>
    <property type="molecule type" value="Genomic_DNA"/>
</dbReference>
<protein>
    <recommendedName>
        <fullName evidence="1">BTB domain-containing protein</fullName>
    </recommendedName>
</protein>
<evidence type="ECO:0000259" key="1">
    <source>
        <dbReference type="Pfam" id="PF00651"/>
    </source>
</evidence>
<evidence type="ECO:0000313" key="3">
    <source>
        <dbReference type="Proteomes" id="UP001488838"/>
    </source>
</evidence>
<name>A0AAW0GY31_MYOGA</name>
<dbReference type="PANTHER" id="PTHR24413">
    <property type="entry name" value="SPECKLE-TYPE POZ PROTEIN"/>
    <property type="match status" value="1"/>
</dbReference>
<dbReference type="InterPro" id="IPR011333">
    <property type="entry name" value="SKP1/BTB/POZ_sf"/>
</dbReference>
<proteinExistence type="predicted"/>
<dbReference type="SUPFAM" id="SSF54695">
    <property type="entry name" value="POZ domain"/>
    <property type="match status" value="1"/>
</dbReference>
<dbReference type="InterPro" id="IPR000210">
    <property type="entry name" value="BTB/POZ_dom"/>
</dbReference>
<comment type="caution">
    <text evidence="2">The sequence shown here is derived from an EMBL/GenBank/DDBJ whole genome shotgun (WGS) entry which is preliminary data.</text>
</comment>